<comment type="caution">
    <text evidence="1">The sequence shown here is derived from an EMBL/GenBank/DDBJ whole genome shotgun (WGS) entry which is preliminary data.</text>
</comment>
<dbReference type="Proteomes" id="UP001163603">
    <property type="component" value="Chromosome 4"/>
</dbReference>
<keyword evidence="2" id="KW-1185">Reference proteome</keyword>
<proteinExistence type="predicted"/>
<reference evidence="2" key="1">
    <citation type="journal article" date="2023" name="G3 (Bethesda)">
        <title>Genome assembly and association tests identify interacting loci associated with vigor, precocity, and sex in interspecific pistachio rootstocks.</title>
        <authorList>
            <person name="Palmer W."/>
            <person name="Jacygrad E."/>
            <person name="Sagayaradj S."/>
            <person name="Cavanaugh K."/>
            <person name="Han R."/>
            <person name="Bertier L."/>
            <person name="Beede B."/>
            <person name="Kafkas S."/>
            <person name="Golino D."/>
            <person name="Preece J."/>
            <person name="Michelmore R."/>
        </authorList>
    </citation>
    <scope>NUCLEOTIDE SEQUENCE [LARGE SCALE GENOMIC DNA]</scope>
</reference>
<organism evidence="1 2">
    <name type="scientific">Pistacia integerrima</name>
    <dbReference type="NCBI Taxonomy" id="434235"/>
    <lineage>
        <taxon>Eukaryota</taxon>
        <taxon>Viridiplantae</taxon>
        <taxon>Streptophyta</taxon>
        <taxon>Embryophyta</taxon>
        <taxon>Tracheophyta</taxon>
        <taxon>Spermatophyta</taxon>
        <taxon>Magnoliopsida</taxon>
        <taxon>eudicotyledons</taxon>
        <taxon>Gunneridae</taxon>
        <taxon>Pentapetalae</taxon>
        <taxon>rosids</taxon>
        <taxon>malvids</taxon>
        <taxon>Sapindales</taxon>
        <taxon>Anacardiaceae</taxon>
        <taxon>Pistacia</taxon>
    </lineage>
</organism>
<gene>
    <name evidence="1" type="ORF">Pint_18472</name>
</gene>
<dbReference type="EMBL" id="CM047739">
    <property type="protein sequence ID" value="KAJ0043684.1"/>
    <property type="molecule type" value="Genomic_DNA"/>
</dbReference>
<evidence type="ECO:0000313" key="1">
    <source>
        <dbReference type="EMBL" id="KAJ0043684.1"/>
    </source>
</evidence>
<name>A0ACC0Z110_9ROSI</name>
<evidence type="ECO:0000313" key="2">
    <source>
        <dbReference type="Proteomes" id="UP001163603"/>
    </source>
</evidence>
<accession>A0ACC0Z110</accession>
<sequence length="308" mass="35316">MKTTFKLTEGDQRKEKIVEFNSSESHVICSCKKYESVGILCVHALKVLNARNIIHIPPQYILKRWKKSAKDGMVEIVMKQSANHIDCTESEQTIASPSRINRQEVPKNIMKCQLKRKYENEVREKNWGGCQGSRKGASRSYCIGENSRQSACNSPRPPLPSQATFHQIRQPASLWVTSRTAAAEKKIMVVSSHYLSGLSFVTCIFTYIVRLETSVIMEQLQKEMLKFRHENQKIFNSLNVVDSCYNQTTNKNKFICQEKSALQHEFQGIGSDKAKDLDAERNFTIYDPKSLLFLDWQRAECQAGQTEH</sequence>
<protein>
    <submittedName>
        <fullName evidence="1">Uncharacterized protein</fullName>
    </submittedName>
</protein>